<gene>
    <name evidence="2" type="ORF">Pyn_05619</name>
</gene>
<dbReference type="AlphaFoldDB" id="A0A314UZ92"/>
<evidence type="ECO:0000313" key="3">
    <source>
        <dbReference type="Proteomes" id="UP000250321"/>
    </source>
</evidence>
<reference evidence="2 3" key="1">
    <citation type="submission" date="2018-02" db="EMBL/GenBank/DDBJ databases">
        <title>Draft genome of wild Prunus yedoensis var. nudiflora.</title>
        <authorList>
            <person name="Baek S."/>
            <person name="Kim J.-H."/>
            <person name="Choi K."/>
            <person name="Kim G.-B."/>
            <person name="Cho A."/>
            <person name="Jang H."/>
            <person name="Shin C.-H."/>
            <person name="Yu H.-J."/>
            <person name="Mun J.-H."/>
        </authorList>
    </citation>
    <scope>NUCLEOTIDE SEQUENCE [LARGE SCALE GENOMIC DNA]</scope>
    <source>
        <strain evidence="3">cv. Jeju island</strain>
        <tissue evidence="2">Leaf</tissue>
    </source>
</reference>
<sequence>MNPASLFLQKIRLVIKKLGKFRSFKNPYKKLVHDDSDSETYEEHERGAVHQFLKRHHVLFYVGMKKELYWVPLEYLSCPALQELVLAYVFDAKIKGPIRLYSCTTDYFDRVLKIAEEHQRFVN</sequence>
<keyword evidence="3" id="KW-1185">Reference proteome</keyword>
<proteinExistence type="inferred from homology"/>
<dbReference type="OrthoDB" id="10583433at2759"/>
<name>A0A314UZ92_PRUYE</name>
<dbReference type="Proteomes" id="UP000250321">
    <property type="component" value="Unassembled WGS sequence"/>
</dbReference>
<evidence type="ECO:0000256" key="1">
    <source>
        <dbReference type="ARBA" id="ARBA00006974"/>
    </source>
</evidence>
<dbReference type="Pfam" id="PF02519">
    <property type="entry name" value="Auxin_inducible"/>
    <property type="match status" value="1"/>
</dbReference>
<comment type="caution">
    <text evidence="2">The sequence shown here is derived from an EMBL/GenBank/DDBJ whole genome shotgun (WGS) entry which is preliminary data.</text>
</comment>
<organism evidence="2 3">
    <name type="scientific">Prunus yedoensis var. nudiflora</name>
    <dbReference type="NCBI Taxonomy" id="2094558"/>
    <lineage>
        <taxon>Eukaryota</taxon>
        <taxon>Viridiplantae</taxon>
        <taxon>Streptophyta</taxon>
        <taxon>Embryophyta</taxon>
        <taxon>Tracheophyta</taxon>
        <taxon>Spermatophyta</taxon>
        <taxon>Magnoliopsida</taxon>
        <taxon>eudicotyledons</taxon>
        <taxon>Gunneridae</taxon>
        <taxon>Pentapetalae</taxon>
        <taxon>rosids</taxon>
        <taxon>fabids</taxon>
        <taxon>Rosales</taxon>
        <taxon>Rosaceae</taxon>
        <taxon>Amygdaloideae</taxon>
        <taxon>Amygdaleae</taxon>
        <taxon>Prunus</taxon>
    </lineage>
</organism>
<dbReference type="InterPro" id="IPR003676">
    <property type="entry name" value="SAUR_fam"/>
</dbReference>
<accession>A0A314UZ92</accession>
<dbReference type="EMBL" id="PJQY01003111">
    <property type="protein sequence ID" value="PQM40049.1"/>
    <property type="molecule type" value="Genomic_DNA"/>
</dbReference>
<protein>
    <submittedName>
        <fullName evidence="2">Uncharacterized protein</fullName>
    </submittedName>
</protein>
<evidence type="ECO:0000313" key="2">
    <source>
        <dbReference type="EMBL" id="PQM40049.1"/>
    </source>
</evidence>
<comment type="similarity">
    <text evidence="1">Belongs to the ARG7 family.</text>
</comment>
<dbReference type="GO" id="GO:0009733">
    <property type="term" value="P:response to auxin"/>
    <property type="evidence" value="ECO:0007669"/>
    <property type="project" value="InterPro"/>
</dbReference>